<evidence type="ECO:0000313" key="2">
    <source>
        <dbReference type="Proteomes" id="UP000011713"/>
    </source>
</evidence>
<evidence type="ECO:0000313" key="1">
    <source>
        <dbReference type="EnsemblProtists" id="HpaP801820"/>
    </source>
</evidence>
<dbReference type="InParanoid" id="M4B6B9"/>
<dbReference type="VEuPathDB" id="FungiDB:HpaG801820"/>
<accession>M4B6B9</accession>
<reference evidence="2" key="1">
    <citation type="journal article" date="2010" name="Science">
        <title>Signatures of adaptation to obligate biotrophy in the Hyaloperonospora arabidopsidis genome.</title>
        <authorList>
            <person name="Baxter L."/>
            <person name="Tripathy S."/>
            <person name="Ishaque N."/>
            <person name="Boot N."/>
            <person name="Cabral A."/>
            <person name="Kemen E."/>
            <person name="Thines M."/>
            <person name="Ah-Fong A."/>
            <person name="Anderson R."/>
            <person name="Badejoko W."/>
            <person name="Bittner-Eddy P."/>
            <person name="Boore J.L."/>
            <person name="Chibucos M.C."/>
            <person name="Coates M."/>
            <person name="Dehal P."/>
            <person name="Delehaunty K."/>
            <person name="Dong S."/>
            <person name="Downton P."/>
            <person name="Dumas B."/>
            <person name="Fabro G."/>
            <person name="Fronick C."/>
            <person name="Fuerstenberg S.I."/>
            <person name="Fulton L."/>
            <person name="Gaulin E."/>
            <person name="Govers F."/>
            <person name="Hughes L."/>
            <person name="Humphray S."/>
            <person name="Jiang R.H."/>
            <person name="Judelson H."/>
            <person name="Kamoun S."/>
            <person name="Kyung K."/>
            <person name="Meijer H."/>
            <person name="Minx P."/>
            <person name="Morris P."/>
            <person name="Nelson J."/>
            <person name="Phuntumart V."/>
            <person name="Qutob D."/>
            <person name="Rehmany A."/>
            <person name="Rougon-Cardoso A."/>
            <person name="Ryden P."/>
            <person name="Torto-Alalibo T."/>
            <person name="Studholme D."/>
            <person name="Wang Y."/>
            <person name="Win J."/>
            <person name="Wood J."/>
            <person name="Clifton S.W."/>
            <person name="Rogers J."/>
            <person name="Van den Ackerveken G."/>
            <person name="Jones J.D."/>
            <person name="McDowell J.M."/>
            <person name="Beynon J."/>
            <person name="Tyler B.M."/>
        </authorList>
    </citation>
    <scope>NUCLEOTIDE SEQUENCE [LARGE SCALE GENOMIC DNA]</scope>
    <source>
        <strain evidence="2">Emoy2</strain>
    </source>
</reference>
<organism evidence="1 2">
    <name type="scientific">Hyaloperonospora arabidopsidis (strain Emoy2)</name>
    <name type="common">Downy mildew agent</name>
    <name type="synonym">Peronospora arabidopsidis</name>
    <dbReference type="NCBI Taxonomy" id="559515"/>
    <lineage>
        <taxon>Eukaryota</taxon>
        <taxon>Sar</taxon>
        <taxon>Stramenopiles</taxon>
        <taxon>Oomycota</taxon>
        <taxon>Peronosporomycetes</taxon>
        <taxon>Peronosporales</taxon>
        <taxon>Peronosporaceae</taxon>
        <taxon>Hyaloperonospora</taxon>
    </lineage>
</organism>
<proteinExistence type="predicted"/>
<sequence>MLARLLRPSDAGVRDQYSPPWEGTYLTNLARHLAADLLHRIHNEEKQRPRYSEPATDIDSVIDVACKRGQKRVTCHAIIVGLWRDCNREPVACTVTVQATYTGQRVRWCLETSRTRVVQSKVSTREKGKSRTVFSIVNLLSINPI</sequence>
<dbReference type="EMBL" id="JH598543">
    <property type="status" value="NOT_ANNOTATED_CDS"/>
    <property type="molecule type" value="Genomic_DNA"/>
</dbReference>
<dbReference type="AlphaFoldDB" id="M4B6B9"/>
<protein>
    <submittedName>
        <fullName evidence="1">Uncharacterized protein</fullName>
    </submittedName>
</protein>
<dbReference type="Proteomes" id="UP000011713">
    <property type="component" value="Unassembled WGS sequence"/>
</dbReference>
<dbReference type="HOGENOM" id="CLU_1790635_0_0_1"/>
<dbReference type="EnsemblProtists" id="HpaT801820">
    <property type="protein sequence ID" value="HpaP801820"/>
    <property type="gene ID" value="HpaG801820"/>
</dbReference>
<reference evidence="1" key="2">
    <citation type="submission" date="2015-06" db="UniProtKB">
        <authorList>
            <consortium name="EnsemblProtists"/>
        </authorList>
    </citation>
    <scope>IDENTIFICATION</scope>
    <source>
        <strain evidence="1">Emoy2</strain>
    </source>
</reference>
<name>M4B6B9_HYAAE</name>
<keyword evidence="2" id="KW-1185">Reference proteome</keyword>